<dbReference type="KEGG" id="meso:BSQ44_05645"/>
<dbReference type="OrthoDB" id="122481at2"/>
<protein>
    <submittedName>
        <fullName evidence="1">Uncharacterized protein</fullName>
    </submittedName>
</protein>
<dbReference type="AlphaFoldDB" id="A0A1L3SNE2"/>
<proteinExistence type="predicted"/>
<evidence type="ECO:0000313" key="1">
    <source>
        <dbReference type="EMBL" id="APH70918.1"/>
    </source>
</evidence>
<reference evidence="2" key="1">
    <citation type="submission" date="2016-11" db="EMBL/GenBank/DDBJ databases">
        <title>Mesorhizobium oceanicum sp. nov., isolated from deep seawater in South China Sea.</title>
        <authorList>
            <person name="Fu G.-Y."/>
        </authorList>
    </citation>
    <scope>NUCLEOTIDE SEQUENCE [LARGE SCALE GENOMIC DNA]</scope>
    <source>
        <strain evidence="2">B7</strain>
    </source>
</reference>
<dbReference type="RefSeq" id="WP_072602328.1">
    <property type="nucleotide sequence ID" value="NZ_CP018171.1"/>
</dbReference>
<gene>
    <name evidence="1" type="ORF">BSQ44_05645</name>
</gene>
<dbReference type="Proteomes" id="UP000182840">
    <property type="component" value="Chromosome"/>
</dbReference>
<keyword evidence="2" id="KW-1185">Reference proteome</keyword>
<evidence type="ECO:0000313" key="2">
    <source>
        <dbReference type="Proteomes" id="UP000182840"/>
    </source>
</evidence>
<dbReference type="EMBL" id="CP018171">
    <property type="protein sequence ID" value="APH70918.1"/>
    <property type="molecule type" value="Genomic_DNA"/>
</dbReference>
<name>A0A1L3SNE2_9HYPH</name>
<accession>A0A1L3SNE2</accession>
<sequence>MQDDRITTIYDEVSGGAELLRWFGCVPTFHDAEVISLTLNRSGSSKLVLHGWLMTNEVDADGYFMLDKHAVVTFELSGIMDLQLEGFTAQNVLGRLILRRAPDRPERRPHMTLSPLREDIEIELEPCYGLFGLIRARSVSISIEPGRPGAQQAVEETREI</sequence>
<organism evidence="1 2">
    <name type="scientific">Aquibium oceanicum</name>
    <dbReference type="NCBI Taxonomy" id="1670800"/>
    <lineage>
        <taxon>Bacteria</taxon>
        <taxon>Pseudomonadati</taxon>
        <taxon>Pseudomonadota</taxon>
        <taxon>Alphaproteobacteria</taxon>
        <taxon>Hyphomicrobiales</taxon>
        <taxon>Phyllobacteriaceae</taxon>
        <taxon>Aquibium</taxon>
    </lineage>
</organism>